<name>A0AAV2HLE8_LYMST</name>
<sequence>MATQPDVDQDIQRNGEKQEHEGERKRPKFPFGPTTFPRLAQLTDRFGNTFFFGNAGSFWHTPFPIGADNDYRTHAQNIMDMKIRPDDVMICSYPKTGLHWHNEIITMLLQKTAQFTDKQMGEYLLDRMPVPLIATLPSPRLLVTHVPFRSIPRQALEKKIKIIYLDRNPKDVLVSFYNHINKNILPFNYPGTFEHFFHLCLEVGYLYGDLFDYLMEWQKGIEAHPECPIYTSVFEDMKLNPFEGVKKLNEFLNTGCSDELCEQIAAACSFDKMKEYKDSTAKEHIRALFKDKKLGFYRKGDVGDWKNWFTVAMNEEFDADYKKRMSEYKTVYKYTLDD</sequence>
<comment type="similarity">
    <text evidence="1">Belongs to the sulfotransferase 1 family.</text>
</comment>
<evidence type="ECO:0000256" key="1">
    <source>
        <dbReference type="ARBA" id="ARBA00005771"/>
    </source>
</evidence>
<dbReference type="Pfam" id="PF00685">
    <property type="entry name" value="Sulfotransfer_1"/>
    <property type="match status" value="1"/>
</dbReference>
<dbReference type="GO" id="GO:0008146">
    <property type="term" value="F:sulfotransferase activity"/>
    <property type="evidence" value="ECO:0007669"/>
    <property type="project" value="InterPro"/>
</dbReference>
<feature type="compositionally biased region" description="Basic and acidic residues" evidence="3">
    <location>
        <begin position="10"/>
        <end position="24"/>
    </location>
</feature>
<dbReference type="InterPro" id="IPR027417">
    <property type="entry name" value="P-loop_NTPase"/>
</dbReference>
<dbReference type="SUPFAM" id="SSF52540">
    <property type="entry name" value="P-loop containing nucleoside triphosphate hydrolases"/>
    <property type="match status" value="1"/>
</dbReference>
<keyword evidence="6" id="KW-1185">Reference proteome</keyword>
<evidence type="ECO:0000256" key="3">
    <source>
        <dbReference type="SAM" id="MobiDB-lite"/>
    </source>
</evidence>
<dbReference type="AlphaFoldDB" id="A0AAV2HLE8"/>
<evidence type="ECO:0000313" key="6">
    <source>
        <dbReference type="Proteomes" id="UP001497497"/>
    </source>
</evidence>
<evidence type="ECO:0000313" key="5">
    <source>
        <dbReference type="EMBL" id="CAL1534328.1"/>
    </source>
</evidence>
<reference evidence="5 6" key="1">
    <citation type="submission" date="2024-04" db="EMBL/GenBank/DDBJ databases">
        <authorList>
            <consortium name="Genoscope - CEA"/>
            <person name="William W."/>
        </authorList>
    </citation>
    <scope>NUCLEOTIDE SEQUENCE [LARGE SCALE GENOMIC DNA]</scope>
</reference>
<dbReference type="EMBL" id="CAXITT010000168">
    <property type="protein sequence ID" value="CAL1534328.1"/>
    <property type="molecule type" value="Genomic_DNA"/>
</dbReference>
<dbReference type="PANTHER" id="PTHR11783">
    <property type="entry name" value="SULFOTRANSFERASE SULT"/>
    <property type="match status" value="1"/>
</dbReference>
<evidence type="ECO:0000259" key="4">
    <source>
        <dbReference type="Pfam" id="PF00685"/>
    </source>
</evidence>
<gene>
    <name evidence="5" type="ORF">GSLYS_00008288001</name>
</gene>
<keyword evidence="2" id="KW-0808">Transferase</keyword>
<comment type="caution">
    <text evidence="5">The sequence shown here is derived from an EMBL/GenBank/DDBJ whole genome shotgun (WGS) entry which is preliminary data.</text>
</comment>
<proteinExistence type="inferred from homology"/>
<dbReference type="InterPro" id="IPR000863">
    <property type="entry name" value="Sulfotransferase_dom"/>
</dbReference>
<dbReference type="Gene3D" id="3.40.50.300">
    <property type="entry name" value="P-loop containing nucleotide triphosphate hydrolases"/>
    <property type="match status" value="1"/>
</dbReference>
<organism evidence="5 6">
    <name type="scientific">Lymnaea stagnalis</name>
    <name type="common">Great pond snail</name>
    <name type="synonym">Helix stagnalis</name>
    <dbReference type="NCBI Taxonomy" id="6523"/>
    <lineage>
        <taxon>Eukaryota</taxon>
        <taxon>Metazoa</taxon>
        <taxon>Spiralia</taxon>
        <taxon>Lophotrochozoa</taxon>
        <taxon>Mollusca</taxon>
        <taxon>Gastropoda</taxon>
        <taxon>Heterobranchia</taxon>
        <taxon>Euthyneura</taxon>
        <taxon>Panpulmonata</taxon>
        <taxon>Hygrophila</taxon>
        <taxon>Lymnaeoidea</taxon>
        <taxon>Lymnaeidae</taxon>
        <taxon>Lymnaea</taxon>
    </lineage>
</organism>
<accession>A0AAV2HLE8</accession>
<protein>
    <recommendedName>
        <fullName evidence="4">Sulfotransferase domain-containing protein</fullName>
    </recommendedName>
</protein>
<evidence type="ECO:0000256" key="2">
    <source>
        <dbReference type="ARBA" id="ARBA00022679"/>
    </source>
</evidence>
<feature type="domain" description="Sulfotransferase" evidence="4">
    <location>
        <begin position="85"/>
        <end position="328"/>
    </location>
</feature>
<feature type="region of interest" description="Disordered" evidence="3">
    <location>
        <begin position="1"/>
        <end position="34"/>
    </location>
</feature>
<dbReference type="Proteomes" id="UP001497497">
    <property type="component" value="Unassembled WGS sequence"/>
</dbReference>